<feature type="transmembrane region" description="Helical" evidence="5">
    <location>
        <begin position="389"/>
        <end position="410"/>
    </location>
</feature>
<feature type="transmembrane region" description="Helical" evidence="5">
    <location>
        <begin position="256"/>
        <end position="275"/>
    </location>
</feature>
<dbReference type="PANTHER" id="PTHR10924">
    <property type="entry name" value="MAJOR FACILITATOR SUPERFAMILY PROTEIN-RELATED"/>
    <property type="match status" value="1"/>
</dbReference>
<dbReference type="Pfam" id="PF07690">
    <property type="entry name" value="MFS_1"/>
    <property type="match status" value="1"/>
</dbReference>
<evidence type="ECO:0000256" key="2">
    <source>
        <dbReference type="ARBA" id="ARBA00022692"/>
    </source>
</evidence>
<gene>
    <name evidence="6" type="ORF">B0T18DRAFT_330229</name>
</gene>
<dbReference type="InterPro" id="IPR036259">
    <property type="entry name" value="MFS_trans_sf"/>
</dbReference>
<feature type="transmembrane region" description="Helical" evidence="5">
    <location>
        <begin position="136"/>
        <end position="158"/>
    </location>
</feature>
<dbReference type="EMBL" id="JAUKUD010000005">
    <property type="protein sequence ID" value="KAK0743160.1"/>
    <property type="molecule type" value="Genomic_DNA"/>
</dbReference>
<keyword evidence="2 5" id="KW-0812">Transmembrane</keyword>
<evidence type="ECO:0000256" key="5">
    <source>
        <dbReference type="SAM" id="Phobius"/>
    </source>
</evidence>
<dbReference type="GO" id="GO:0022857">
    <property type="term" value="F:transmembrane transporter activity"/>
    <property type="evidence" value="ECO:0007669"/>
    <property type="project" value="InterPro"/>
</dbReference>
<feature type="transmembrane region" description="Helical" evidence="5">
    <location>
        <begin position="425"/>
        <end position="446"/>
    </location>
</feature>
<organism evidence="6 7">
    <name type="scientific">Schizothecium vesticola</name>
    <dbReference type="NCBI Taxonomy" id="314040"/>
    <lineage>
        <taxon>Eukaryota</taxon>
        <taxon>Fungi</taxon>
        <taxon>Dikarya</taxon>
        <taxon>Ascomycota</taxon>
        <taxon>Pezizomycotina</taxon>
        <taxon>Sordariomycetes</taxon>
        <taxon>Sordariomycetidae</taxon>
        <taxon>Sordariales</taxon>
        <taxon>Schizotheciaceae</taxon>
        <taxon>Schizothecium</taxon>
    </lineage>
</organism>
<evidence type="ECO:0000256" key="3">
    <source>
        <dbReference type="ARBA" id="ARBA00022989"/>
    </source>
</evidence>
<keyword evidence="4 5" id="KW-0472">Membrane</keyword>
<comment type="caution">
    <text evidence="6">The sequence shown here is derived from an EMBL/GenBank/DDBJ whole genome shotgun (WGS) entry which is preliminary data.</text>
</comment>
<dbReference type="PANTHER" id="PTHR10924:SF6">
    <property type="entry name" value="SOLUTE CARRIER FAMILY 49 MEMBER A3"/>
    <property type="match status" value="1"/>
</dbReference>
<proteinExistence type="predicted"/>
<dbReference type="InterPro" id="IPR011701">
    <property type="entry name" value="MFS"/>
</dbReference>
<evidence type="ECO:0000256" key="1">
    <source>
        <dbReference type="ARBA" id="ARBA00004141"/>
    </source>
</evidence>
<feature type="transmembrane region" description="Helical" evidence="5">
    <location>
        <begin position="179"/>
        <end position="199"/>
    </location>
</feature>
<feature type="transmembrane region" description="Helical" evidence="5">
    <location>
        <begin position="295"/>
        <end position="315"/>
    </location>
</feature>
<feature type="transmembrane region" description="Helical" evidence="5">
    <location>
        <begin position="355"/>
        <end position="377"/>
    </location>
</feature>
<evidence type="ECO:0000256" key="4">
    <source>
        <dbReference type="ARBA" id="ARBA00023136"/>
    </source>
</evidence>
<dbReference type="GO" id="GO:0016020">
    <property type="term" value="C:membrane"/>
    <property type="evidence" value="ECO:0007669"/>
    <property type="project" value="UniProtKB-SubCell"/>
</dbReference>
<feature type="transmembrane region" description="Helical" evidence="5">
    <location>
        <begin position="324"/>
        <end position="343"/>
    </location>
</feature>
<dbReference type="SUPFAM" id="SSF103473">
    <property type="entry name" value="MFS general substrate transporter"/>
    <property type="match status" value="1"/>
</dbReference>
<dbReference type="InterPro" id="IPR049680">
    <property type="entry name" value="FLVCR1-2_SLC49-like"/>
</dbReference>
<protein>
    <submittedName>
        <fullName evidence="6">Major facilitator superfamily domain-containing protein</fullName>
    </submittedName>
</protein>
<dbReference type="Gene3D" id="1.20.1250.20">
    <property type="entry name" value="MFS general substrate transporter like domains"/>
    <property type="match status" value="2"/>
</dbReference>
<dbReference type="Proteomes" id="UP001172155">
    <property type="component" value="Unassembled WGS sequence"/>
</dbReference>
<evidence type="ECO:0000313" key="6">
    <source>
        <dbReference type="EMBL" id="KAK0743160.1"/>
    </source>
</evidence>
<keyword evidence="3 5" id="KW-1133">Transmembrane helix</keyword>
<feature type="transmembrane region" description="Helical" evidence="5">
    <location>
        <begin position="45"/>
        <end position="65"/>
    </location>
</feature>
<sequence length="479" mass="50406">MELGSTPGGAAGVANAGATRDDDASAISVTAAVSERVYKVYKRRWFGLVELVLLNIVASFDWLTFSPVASQAATYFKTDETAVNWFSTCFVFANVVVAPAVIYVLHLGPKLSISTSAALLLVGNWIRYAGCHSSESGIYGLVMFGQILTGAGQAFVLAAPTRYSDMWFTNRGRVGATALASLANPFGAALGQLIIPFWVQDSSDVSSMVLYVSIIGTVCALPAFFIPARPPTPAAPSSVTPKLSLRASVRVLASRLEFWLLFFPFAVYVGLFNSISTILNQVLLPYGYSEEEAGIAGAILIVVGLVVAAAVSPVIDRTKAFLPLIRVAVPVAGVALLLFVWMPETRGGGGVAGPYLAMALLGAAAFSLLPVAVEFLVEVTHPVSPEVTSTVSWSAGQLLGGVFIIISGALKSGEEAEPPSNMKRALVFSAVIGLAVVPLPLCLGLFGRKEQVKLRRVVSDEAVGRAGGVEVYRDADPET</sequence>
<feature type="transmembrane region" description="Helical" evidence="5">
    <location>
        <begin position="205"/>
        <end position="226"/>
    </location>
</feature>
<feature type="transmembrane region" description="Helical" evidence="5">
    <location>
        <begin position="85"/>
        <end position="104"/>
    </location>
</feature>
<reference evidence="6" key="1">
    <citation type="submission" date="2023-06" db="EMBL/GenBank/DDBJ databases">
        <title>Genome-scale phylogeny and comparative genomics of the fungal order Sordariales.</title>
        <authorList>
            <consortium name="Lawrence Berkeley National Laboratory"/>
            <person name="Hensen N."/>
            <person name="Bonometti L."/>
            <person name="Westerberg I."/>
            <person name="Brannstrom I.O."/>
            <person name="Guillou S."/>
            <person name="Cros-Aarteil S."/>
            <person name="Calhoun S."/>
            <person name="Haridas S."/>
            <person name="Kuo A."/>
            <person name="Mondo S."/>
            <person name="Pangilinan J."/>
            <person name="Riley R."/>
            <person name="LaButti K."/>
            <person name="Andreopoulos B."/>
            <person name="Lipzen A."/>
            <person name="Chen C."/>
            <person name="Yanf M."/>
            <person name="Daum C."/>
            <person name="Ng V."/>
            <person name="Clum A."/>
            <person name="Steindorff A."/>
            <person name="Ohm R."/>
            <person name="Martin F."/>
            <person name="Silar P."/>
            <person name="Natvig D."/>
            <person name="Lalanne C."/>
            <person name="Gautier V."/>
            <person name="Ament-velasquez S.L."/>
            <person name="Kruys A."/>
            <person name="Hutchinson M.I."/>
            <person name="Powell A.J."/>
            <person name="Barry K."/>
            <person name="Miller A.N."/>
            <person name="Grigoriev I.V."/>
            <person name="Debuchy R."/>
            <person name="Gladieux P."/>
            <person name="Thoren M.H."/>
            <person name="Johannesson H."/>
        </authorList>
    </citation>
    <scope>NUCLEOTIDE SEQUENCE</scope>
    <source>
        <strain evidence="6">SMH3187-1</strain>
    </source>
</reference>
<dbReference type="AlphaFoldDB" id="A0AA40K2A9"/>
<evidence type="ECO:0000313" key="7">
    <source>
        <dbReference type="Proteomes" id="UP001172155"/>
    </source>
</evidence>
<keyword evidence="7" id="KW-1185">Reference proteome</keyword>
<name>A0AA40K2A9_9PEZI</name>
<feature type="transmembrane region" description="Helical" evidence="5">
    <location>
        <begin position="111"/>
        <end position="130"/>
    </location>
</feature>
<accession>A0AA40K2A9</accession>
<comment type="subcellular location">
    <subcellularLocation>
        <location evidence="1">Membrane</location>
        <topology evidence="1">Multi-pass membrane protein</topology>
    </subcellularLocation>
</comment>